<reference evidence="10" key="1">
    <citation type="submission" date="2015-10" db="EMBL/GenBank/DDBJ databases">
        <title>Description of Candidatus Tenderia electrophaga gen. nov, sp. nov., an Uncultivated Electroautotroph from a Biocathode Enrichment.</title>
        <authorList>
            <person name="Eddie B.J."/>
            <person name="Malanoski A.P."/>
            <person name="Wang Z."/>
            <person name="Hall R.J."/>
            <person name="Oh S.D."/>
            <person name="Heiner C."/>
            <person name="Lin B."/>
            <person name="Strycharz-Glaven S.M."/>
        </authorList>
    </citation>
    <scope>NUCLEOTIDE SEQUENCE [LARGE SCALE GENOMIC DNA]</scope>
    <source>
        <strain evidence="10">NRL1</strain>
    </source>
</reference>
<dbReference type="GO" id="GO:0110142">
    <property type="term" value="C:ubiquinone biosynthesis complex"/>
    <property type="evidence" value="ECO:0007669"/>
    <property type="project" value="UniProtKB-ARBA"/>
</dbReference>
<keyword evidence="5" id="KW-0274">FAD</keyword>
<sequence length="401" mass="44138">MSEQYDVVIVGGGMVGLTLACALGGSALRVAVVEAGLPARDWPEHSIGLRVSAITHATRRVFGAVGAWEAMVERRVTAYGEMHVWDASGDGAIHFDAADAGQASLGYILENRVIQAALWARAEQFDNVDLLCPVRWQQWQDAGERLHISLEDGRELGTRLLVGADGARSAVRERAGIETQGWGYDQHALMAIVKTEKPHLHTCWQRFLPNGPLAFLPLHDHYSCVVWSTTPAQAAQLLALEKQDFARELAQAFEQRLGAVTEVRDRGKFPLHLQHAVDYVKQRIALVGDAAHTIHPLAGQGVNLGVLDAASLAETVLSTQATRRDIGALHNLRAYERWRKGQNVTMMLSMDAFKRLFGAHMEPVKWARNIGLSATHNLPPVKRFFMDYAMGNRGDLPKLAS</sequence>
<protein>
    <recommendedName>
        <fullName evidence="9">FAD-binding domain-containing protein</fullName>
    </recommendedName>
</protein>
<dbReference type="InterPro" id="IPR036188">
    <property type="entry name" value="FAD/NAD-bd_sf"/>
</dbReference>
<comment type="subunit">
    <text evidence="8">Component of the Ubi complex metabolon, which regroups five ubiquinone biosynthesis proteins (UbiE, UbiF, UbiG, UbiH and UbiI) and two accessory factors (UbiK and the lipid-binding protein UbiJ).</text>
</comment>
<evidence type="ECO:0000313" key="11">
    <source>
        <dbReference type="Proteomes" id="UP000055136"/>
    </source>
</evidence>
<dbReference type="UniPathway" id="UPA00232"/>
<dbReference type="SUPFAM" id="SSF51905">
    <property type="entry name" value="FAD/NAD(P)-binding domain"/>
    <property type="match status" value="1"/>
</dbReference>
<dbReference type="InterPro" id="IPR018168">
    <property type="entry name" value="Ubi_Hdrlase_CS"/>
</dbReference>
<dbReference type="GO" id="GO:0006744">
    <property type="term" value="P:ubiquinone biosynthetic process"/>
    <property type="evidence" value="ECO:0007669"/>
    <property type="project" value="UniProtKB-UniPathway"/>
</dbReference>
<evidence type="ECO:0000256" key="7">
    <source>
        <dbReference type="ARBA" id="ARBA00023033"/>
    </source>
</evidence>
<dbReference type="KEGG" id="tee:Tel_01795"/>
<keyword evidence="6" id="KW-0560">Oxidoreductase</keyword>
<dbReference type="AlphaFoldDB" id="A0A0S2TA17"/>
<dbReference type="PANTHER" id="PTHR43876">
    <property type="entry name" value="UBIQUINONE BIOSYNTHESIS MONOOXYGENASE COQ6, MITOCHONDRIAL"/>
    <property type="match status" value="1"/>
</dbReference>
<evidence type="ECO:0000256" key="1">
    <source>
        <dbReference type="ARBA" id="ARBA00001974"/>
    </source>
</evidence>
<keyword evidence="4" id="KW-0285">Flavoprotein</keyword>
<dbReference type="InterPro" id="IPR010971">
    <property type="entry name" value="UbiH/COQ6"/>
</dbReference>
<dbReference type="GO" id="GO:0004497">
    <property type="term" value="F:monooxygenase activity"/>
    <property type="evidence" value="ECO:0007669"/>
    <property type="project" value="UniProtKB-KW"/>
</dbReference>
<feature type="domain" description="FAD-binding" evidence="9">
    <location>
        <begin position="5"/>
        <end position="315"/>
    </location>
</feature>
<comment type="pathway">
    <text evidence="2">Cofactor biosynthesis; ubiquinone biosynthesis.</text>
</comment>
<accession>A0A0S2TA17</accession>
<evidence type="ECO:0000256" key="6">
    <source>
        <dbReference type="ARBA" id="ARBA00023002"/>
    </source>
</evidence>
<dbReference type="InterPro" id="IPR002938">
    <property type="entry name" value="FAD-bd"/>
</dbReference>
<comment type="similarity">
    <text evidence="3">Belongs to the UbiH/COQ6 family.</text>
</comment>
<name>A0A0S2TA17_9GAMM</name>
<dbReference type="PANTHER" id="PTHR43876:SF7">
    <property type="entry name" value="UBIQUINONE BIOSYNTHESIS MONOOXYGENASE COQ6, MITOCHONDRIAL"/>
    <property type="match status" value="1"/>
</dbReference>
<evidence type="ECO:0000256" key="3">
    <source>
        <dbReference type="ARBA" id="ARBA00005349"/>
    </source>
</evidence>
<dbReference type="PRINTS" id="PR00420">
    <property type="entry name" value="RNGMNOXGNASE"/>
</dbReference>
<dbReference type="Gene3D" id="3.50.50.60">
    <property type="entry name" value="FAD/NAD(P)-binding domain"/>
    <property type="match status" value="2"/>
</dbReference>
<dbReference type="GO" id="GO:0016705">
    <property type="term" value="F:oxidoreductase activity, acting on paired donors, with incorporation or reduction of molecular oxygen"/>
    <property type="evidence" value="ECO:0007669"/>
    <property type="project" value="InterPro"/>
</dbReference>
<evidence type="ECO:0000256" key="8">
    <source>
        <dbReference type="ARBA" id="ARBA00065734"/>
    </source>
</evidence>
<keyword evidence="7" id="KW-0503">Monooxygenase</keyword>
<dbReference type="PROSITE" id="PS01304">
    <property type="entry name" value="UBIH"/>
    <property type="match status" value="1"/>
</dbReference>
<evidence type="ECO:0000259" key="9">
    <source>
        <dbReference type="Pfam" id="PF01494"/>
    </source>
</evidence>
<keyword evidence="11" id="KW-1185">Reference proteome</keyword>
<dbReference type="NCBIfam" id="TIGR01988">
    <property type="entry name" value="Ubi-OHases"/>
    <property type="match status" value="1"/>
</dbReference>
<evidence type="ECO:0000313" key="10">
    <source>
        <dbReference type="EMBL" id="ALP51971.1"/>
    </source>
</evidence>
<dbReference type="FunFam" id="3.50.50.60:FF:000021">
    <property type="entry name" value="Ubiquinone biosynthesis monooxygenase COQ6"/>
    <property type="match status" value="1"/>
</dbReference>
<dbReference type="Pfam" id="PF01494">
    <property type="entry name" value="FAD_binding_3"/>
    <property type="match status" value="1"/>
</dbReference>
<evidence type="ECO:0000256" key="4">
    <source>
        <dbReference type="ARBA" id="ARBA00022630"/>
    </source>
</evidence>
<evidence type="ECO:0000256" key="2">
    <source>
        <dbReference type="ARBA" id="ARBA00004749"/>
    </source>
</evidence>
<dbReference type="GO" id="GO:0071949">
    <property type="term" value="F:FAD binding"/>
    <property type="evidence" value="ECO:0007669"/>
    <property type="project" value="InterPro"/>
</dbReference>
<gene>
    <name evidence="10" type="ORF">Tel_01795</name>
</gene>
<organism evidence="10 11">
    <name type="scientific">Candidatus Tenderia electrophaga</name>
    <dbReference type="NCBI Taxonomy" id="1748243"/>
    <lineage>
        <taxon>Bacteria</taxon>
        <taxon>Pseudomonadati</taxon>
        <taxon>Pseudomonadota</taxon>
        <taxon>Gammaproteobacteria</taxon>
        <taxon>Candidatus Tenderiales</taxon>
        <taxon>Candidatus Tenderiaceae</taxon>
        <taxon>Candidatus Tenderia</taxon>
    </lineage>
</organism>
<evidence type="ECO:0000256" key="5">
    <source>
        <dbReference type="ARBA" id="ARBA00022827"/>
    </source>
</evidence>
<dbReference type="Proteomes" id="UP000055136">
    <property type="component" value="Chromosome"/>
</dbReference>
<dbReference type="STRING" id="1748243.Tel_01795"/>
<comment type="cofactor">
    <cofactor evidence="1">
        <name>FAD</name>
        <dbReference type="ChEBI" id="CHEBI:57692"/>
    </cofactor>
</comment>
<proteinExistence type="inferred from homology"/>
<dbReference type="EMBL" id="CP013099">
    <property type="protein sequence ID" value="ALP51971.1"/>
    <property type="molecule type" value="Genomic_DNA"/>
</dbReference>
<dbReference type="InterPro" id="IPR051205">
    <property type="entry name" value="UbiH/COQ6_monooxygenase"/>
</dbReference>